<dbReference type="Gene3D" id="3.90.1200.10">
    <property type="match status" value="1"/>
</dbReference>
<dbReference type="PANTHER" id="PTHR21310">
    <property type="entry name" value="AMINOGLYCOSIDE PHOSPHOTRANSFERASE-RELATED-RELATED"/>
    <property type="match status" value="1"/>
</dbReference>
<dbReference type="Proteomes" id="UP000320216">
    <property type="component" value="Chromosome"/>
</dbReference>
<dbReference type="InterPro" id="IPR002575">
    <property type="entry name" value="Aminoglycoside_PTrfase"/>
</dbReference>
<evidence type="ECO:0000259" key="1">
    <source>
        <dbReference type="Pfam" id="PF01636"/>
    </source>
</evidence>
<evidence type="ECO:0000313" key="2">
    <source>
        <dbReference type="EMBL" id="QDZ15335.1"/>
    </source>
</evidence>
<dbReference type="InterPro" id="IPR051678">
    <property type="entry name" value="AGP_Transferase"/>
</dbReference>
<dbReference type="AlphaFoldDB" id="A0A5B8M6D3"/>
<gene>
    <name evidence="2" type="ORF">FPZ11_11675</name>
</gene>
<name>A0A5B8M6D3_9MICO</name>
<proteinExistence type="predicted"/>
<sequence>MATPNAEHLAWAVSVLGAETAADVRGLRDGGAPWLINANRTSDGRTVRAVLRVTAAGPGEDAPPTAREHAGMNAAASAGIPVPQVLGEHVVDGSALLLIEYLPGSSAQPMRADAARLRTLGATAAAIFRATPSPAAAALMPAVEHPIPSVDFAALRAQADPQPLLVEAEGRVSELTVADPVGFVHGDLWSGNTLWEVGDLRAVLDWDCAGVGAAGVDLGSLRCDAAMCFGGDAADEVLAGWESAAGRAADSVAYWDVVAALSTPPDIAWFAPAIAGMTERPDLTASMLRERRDAFLADALRRLG</sequence>
<dbReference type="OrthoDB" id="9797603at2"/>
<reference evidence="2 3" key="1">
    <citation type="submission" date="2019-07" db="EMBL/GenBank/DDBJ databases">
        <title>Full genome sequence of Humibacter sp. WJ7-1.</title>
        <authorList>
            <person name="Im W.-T."/>
        </authorList>
    </citation>
    <scope>NUCLEOTIDE SEQUENCE [LARGE SCALE GENOMIC DNA]</scope>
    <source>
        <strain evidence="2 3">WJ7-1</strain>
    </source>
</reference>
<dbReference type="KEGG" id="huw:FPZ11_11675"/>
<accession>A0A5B8M6D3</accession>
<organism evidence="2 3">
    <name type="scientific">Humibacter ginsenosidimutans</name>
    <dbReference type="NCBI Taxonomy" id="2599293"/>
    <lineage>
        <taxon>Bacteria</taxon>
        <taxon>Bacillati</taxon>
        <taxon>Actinomycetota</taxon>
        <taxon>Actinomycetes</taxon>
        <taxon>Micrococcales</taxon>
        <taxon>Microbacteriaceae</taxon>
        <taxon>Humibacter</taxon>
    </lineage>
</organism>
<dbReference type="GO" id="GO:0016740">
    <property type="term" value="F:transferase activity"/>
    <property type="evidence" value="ECO:0007669"/>
    <property type="project" value="UniProtKB-KW"/>
</dbReference>
<protein>
    <submittedName>
        <fullName evidence="2">Phosphotransferase</fullName>
    </submittedName>
</protein>
<feature type="domain" description="Aminoglycoside phosphotransferase" evidence="1">
    <location>
        <begin position="43"/>
        <end position="247"/>
    </location>
</feature>
<dbReference type="RefSeq" id="WP_146321113.1">
    <property type="nucleotide sequence ID" value="NZ_CP042305.1"/>
</dbReference>
<evidence type="ECO:0000313" key="3">
    <source>
        <dbReference type="Proteomes" id="UP000320216"/>
    </source>
</evidence>
<dbReference type="EMBL" id="CP042305">
    <property type="protein sequence ID" value="QDZ15335.1"/>
    <property type="molecule type" value="Genomic_DNA"/>
</dbReference>
<keyword evidence="2" id="KW-0808">Transferase</keyword>
<dbReference type="SUPFAM" id="SSF56112">
    <property type="entry name" value="Protein kinase-like (PK-like)"/>
    <property type="match status" value="1"/>
</dbReference>
<dbReference type="InterPro" id="IPR011009">
    <property type="entry name" value="Kinase-like_dom_sf"/>
</dbReference>
<dbReference type="PANTHER" id="PTHR21310:SF40">
    <property type="entry name" value="AMINOGLYCOSIDE PHOSPHOTRANSFERASE DOMAIN-CONTAINING PROTEIN-RELATED"/>
    <property type="match status" value="1"/>
</dbReference>
<dbReference type="Pfam" id="PF01636">
    <property type="entry name" value="APH"/>
    <property type="match status" value="1"/>
</dbReference>
<keyword evidence="3" id="KW-1185">Reference proteome</keyword>